<gene>
    <name evidence="2" type="ORF">LITE_LOCUS17520</name>
</gene>
<comment type="caution">
    <text evidence="2">The sequence shown here is derived from an EMBL/GenBank/DDBJ whole genome shotgun (WGS) entry which is preliminary data.</text>
</comment>
<organism evidence="2 3">
    <name type="scientific">Linum tenue</name>
    <dbReference type="NCBI Taxonomy" id="586396"/>
    <lineage>
        <taxon>Eukaryota</taxon>
        <taxon>Viridiplantae</taxon>
        <taxon>Streptophyta</taxon>
        <taxon>Embryophyta</taxon>
        <taxon>Tracheophyta</taxon>
        <taxon>Spermatophyta</taxon>
        <taxon>Magnoliopsida</taxon>
        <taxon>eudicotyledons</taxon>
        <taxon>Gunneridae</taxon>
        <taxon>Pentapetalae</taxon>
        <taxon>rosids</taxon>
        <taxon>fabids</taxon>
        <taxon>Malpighiales</taxon>
        <taxon>Linaceae</taxon>
        <taxon>Linum</taxon>
    </lineage>
</organism>
<protein>
    <submittedName>
        <fullName evidence="2">Uncharacterized protein</fullName>
    </submittedName>
</protein>
<evidence type="ECO:0000256" key="1">
    <source>
        <dbReference type="SAM" id="MobiDB-lite"/>
    </source>
</evidence>
<keyword evidence="3" id="KW-1185">Reference proteome</keyword>
<proteinExistence type="predicted"/>
<sequence>MARSSNLTPWQQQGGFCAIARDVAWELLPPTWVHARLLGLSCWGRYKGSSSHGSWATGKFSCEPTRRPLSPF</sequence>
<dbReference type="Proteomes" id="UP001154282">
    <property type="component" value="Unassembled WGS sequence"/>
</dbReference>
<name>A0AAV0K999_9ROSI</name>
<reference evidence="2" key="1">
    <citation type="submission" date="2022-08" db="EMBL/GenBank/DDBJ databases">
        <authorList>
            <person name="Gutierrez-Valencia J."/>
        </authorList>
    </citation>
    <scope>NUCLEOTIDE SEQUENCE</scope>
</reference>
<dbReference type="EMBL" id="CAMGYJ010000005">
    <property type="protein sequence ID" value="CAI0418024.1"/>
    <property type="molecule type" value="Genomic_DNA"/>
</dbReference>
<evidence type="ECO:0000313" key="3">
    <source>
        <dbReference type="Proteomes" id="UP001154282"/>
    </source>
</evidence>
<evidence type="ECO:0000313" key="2">
    <source>
        <dbReference type="EMBL" id="CAI0418024.1"/>
    </source>
</evidence>
<dbReference type="AlphaFoldDB" id="A0AAV0K999"/>
<feature type="region of interest" description="Disordered" evidence="1">
    <location>
        <begin position="49"/>
        <end position="72"/>
    </location>
</feature>
<accession>A0AAV0K999</accession>